<proteinExistence type="predicted"/>
<evidence type="ECO:0000313" key="4">
    <source>
        <dbReference type="EMBL" id="KAF9530884.1"/>
    </source>
</evidence>
<dbReference type="OrthoDB" id="423313at2759"/>
<dbReference type="Pfam" id="PF10250">
    <property type="entry name" value="O-FucT"/>
    <property type="match status" value="1"/>
</dbReference>
<reference evidence="4" key="1">
    <citation type="submission" date="2020-11" db="EMBL/GenBank/DDBJ databases">
        <authorList>
            <consortium name="DOE Joint Genome Institute"/>
            <person name="Ahrendt S."/>
            <person name="Riley R."/>
            <person name="Andreopoulos W."/>
            <person name="Labutti K."/>
            <person name="Pangilinan J."/>
            <person name="Ruiz-Duenas F.J."/>
            <person name="Barrasa J.M."/>
            <person name="Sanchez-Garcia M."/>
            <person name="Camarero S."/>
            <person name="Miyauchi S."/>
            <person name="Serrano A."/>
            <person name="Linde D."/>
            <person name="Babiker R."/>
            <person name="Drula E."/>
            <person name="Ayuso-Fernandez I."/>
            <person name="Pacheco R."/>
            <person name="Padilla G."/>
            <person name="Ferreira P."/>
            <person name="Barriuso J."/>
            <person name="Kellner H."/>
            <person name="Castanera R."/>
            <person name="Alfaro M."/>
            <person name="Ramirez L."/>
            <person name="Pisabarro A.G."/>
            <person name="Kuo A."/>
            <person name="Tritt A."/>
            <person name="Lipzen A."/>
            <person name="He G."/>
            <person name="Yan M."/>
            <person name="Ng V."/>
            <person name="Cullen D."/>
            <person name="Martin F."/>
            <person name="Rosso M.-N."/>
            <person name="Henrissat B."/>
            <person name="Hibbett D."/>
            <person name="Martinez A.T."/>
            <person name="Grigoriev I.V."/>
        </authorList>
    </citation>
    <scope>NUCLEOTIDE SEQUENCE</scope>
    <source>
        <strain evidence="4">CBS 506.95</strain>
    </source>
</reference>
<keyword evidence="3" id="KW-0119">Carbohydrate metabolism</keyword>
<dbReference type="EMBL" id="MU157837">
    <property type="protein sequence ID" value="KAF9530884.1"/>
    <property type="molecule type" value="Genomic_DNA"/>
</dbReference>
<sequence>MSTLEKEAKIEGQKRLQAMKSWDKSSTVNGPPAKFFRETLRNDTNYITAWTGAGFTNQFMGYTNLIYLAAITDRVPIIPPFAPNPHINVSAGVLPFGDIFDLEQLSMHLRRPVLEWRDVKDLPKPRDSNPFPYVVNSPSYSPEPIGCWSTRSLLDRGAARSSHVIAHIGLDASYTRVHNNTRLKPDDPHEPHVVFSHLAALIYRHSSSTSSDFASPPFPDPGLHPHRYEFIESGLEADHHTRMPDSHLACFDSLYFSTSSIAPMEWRFKFSPAWRDVGQWLKFSKKATAILDEYMDALFPAGPEDDVDEYPPFIAVHVRRGDFDWDCRSDHCLPPLSVYQREVDNIKQELSEKRGIDVKDVVLMSDESAKEFWDEATAFGWLSINHEETQTSEKFGEWYPAIIDVAIQSRAIGFVGTEHSTLSLVSQRRVETWNAGIVRTVDPRSRPR</sequence>
<name>A0A9P6JSL3_9AGAR</name>
<dbReference type="InterPro" id="IPR019378">
    <property type="entry name" value="GDP-Fuc_O-FucTrfase"/>
</dbReference>
<gene>
    <name evidence="4" type="ORF">CPB83DRAFT_892162</name>
</gene>
<dbReference type="AlphaFoldDB" id="A0A9P6JSL3"/>
<evidence type="ECO:0000313" key="5">
    <source>
        <dbReference type="Proteomes" id="UP000807306"/>
    </source>
</evidence>
<dbReference type="Gene3D" id="3.40.50.11350">
    <property type="match status" value="1"/>
</dbReference>
<protein>
    <submittedName>
        <fullName evidence="4">Uncharacterized protein</fullName>
    </submittedName>
</protein>
<dbReference type="Proteomes" id="UP000807306">
    <property type="component" value="Unassembled WGS sequence"/>
</dbReference>
<evidence type="ECO:0000256" key="2">
    <source>
        <dbReference type="ARBA" id="ARBA00023253"/>
    </source>
</evidence>
<organism evidence="4 5">
    <name type="scientific">Crepidotus variabilis</name>
    <dbReference type="NCBI Taxonomy" id="179855"/>
    <lineage>
        <taxon>Eukaryota</taxon>
        <taxon>Fungi</taxon>
        <taxon>Dikarya</taxon>
        <taxon>Basidiomycota</taxon>
        <taxon>Agaricomycotina</taxon>
        <taxon>Agaricomycetes</taxon>
        <taxon>Agaricomycetidae</taxon>
        <taxon>Agaricales</taxon>
        <taxon>Agaricineae</taxon>
        <taxon>Crepidotaceae</taxon>
        <taxon>Crepidotus</taxon>
    </lineage>
</organism>
<keyword evidence="2" id="KW-0294">Fucose metabolism</keyword>
<evidence type="ECO:0000256" key="1">
    <source>
        <dbReference type="ARBA" id="ARBA00022679"/>
    </source>
</evidence>
<keyword evidence="1" id="KW-0808">Transferase</keyword>
<keyword evidence="5" id="KW-1185">Reference proteome</keyword>
<dbReference type="CDD" id="cd11296">
    <property type="entry name" value="O-FucT_like"/>
    <property type="match status" value="1"/>
</dbReference>
<comment type="caution">
    <text evidence="4">The sequence shown here is derived from an EMBL/GenBank/DDBJ whole genome shotgun (WGS) entry which is preliminary data.</text>
</comment>
<dbReference type="GO" id="GO:0006004">
    <property type="term" value="P:fucose metabolic process"/>
    <property type="evidence" value="ECO:0007669"/>
    <property type="project" value="UniProtKB-KW"/>
</dbReference>
<evidence type="ECO:0000256" key="3">
    <source>
        <dbReference type="ARBA" id="ARBA00023277"/>
    </source>
</evidence>
<dbReference type="GO" id="GO:0016740">
    <property type="term" value="F:transferase activity"/>
    <property type="evidence" value="ECO:0007669"/>
    <property type="project" value="UniProtKB-KW"/>
</dbReference>
<accession>A0A9P6JSL3</accession>